<organism evidence="1 2">
    <name type="scientific">Legionella norrlandica</name>
    <dbReference type="NCBI Taxonomy" id="1498499"/>
    <lineage>
        <taxon>Bacteria</taxon>
        <taxon>Pseudomonadati</taxon>
        <taxon>Pseudomonadota</taxon>
        <taxon>Gammaproteobacteria</taxon>
        <taxon>Legionellales</taxon>
        <taxon>Legionellaceae</taxon>
        <taxon>Legionella</taxon>
    </lineage>
</organism>
<dbReference type="STRING" id="1498499.EP47_11695"/>
<dbReference type="EMBL" id="JNCF01000001">
    <property type="protein sequence ID" value="KGP64423.1"/>
    <property type="molecule type" value="Genomic_DNA"/>
</dbReference>
<dbReference type="Proteomes" id="UP000054422">
    <property type="component" value="Unassembled WGS sequence"/>
</dbReference>
<dbReference type="OrthoDB" id="5646215at2"/>
<evidence type="ECO:0000313" key="1">
    <source>
        <dbReference type="EMBL" id="KGP64423.1"/>
    </source>
</evidence>
<keyword evidence="2" id="KW-1185">Reference proteome</keyword>
<dbReference type="RefSeq" id="WP_035886260.1">
    <property type="nucleotide sequence ID" value="NZ_JNCF01000001.1"/>
</dbReference>
<gene>
    <name evidence="1" type="ORF">EP47_11695</name>
</gene>
<proteinExistence type="predicted"/>
<sequence>MRKLVLVYILFFFYSISYGARYPQVRFVFPVSPVPTVFYGDTMRIPVQMHWWASARNPISRSTWNIPIGSRIEYVSGSCYELMTYVAFNTYYTCYLNIVIPGDIVGKTISGVLSYDTGVCKHSPNKNCVFSSPLFSVRVIPHPLSMSTIPIQQATANLDFVYNLKNSIRYFDENIAAGKAIIGIVSPMEQDGVHFEQSKLAFVGKPNRVGPYYFKASVQNEYSKAQPTDFIIHVKANPKDKPIFKKHYSITSAKRNQKYTMNLLELIEPRKDFQLTNQIRFRIQSNYNNPDWLTISKDDATRLEGFVPGDISHSEVEVALIASSNTGGDSEPFVLKIPLARDSSKAPIIEDFELQGISGNQIREDLSRFIKDPLQDGNLKVILDEVMPKASWLKISAMNPTVLEGVVPDDASGQQYWLTLRASTAVGGSSEARRIPLQINLDKQKTPRFKASNPVLPLIYPGQSFSHDFVANKDVYPEYEDFPYEISFSKGGEGPSWLKIENNQLIAKQVPEQLNESMIEISIIIKNRPGGKSPPLKLSLMVMNELLFIR</sequence>
<protein>
    <submittedName>
        <fullName evidence="1">Uncharacterized protein</fullName>
    </submittedName>
</protein>
<reference evidence="1 2" key="1">
    <citation type="submission" date="2014-05" db="EMBL/GenBank/DDBJ databases">
        <authorList>
            <person name="Rizzardi K."/>
            <person name="Winiecka-Krusnell J."/>
            <person name="Ramliden M."/>
            <person name="Alm E."/>
            <person name="Andersson S."/>
            <person name="Byfors S."/>
        </authorList>
    </citation>
    <scope>NUCLEOTIDE SEQUENCE [LARGE SCALE GENOMIC DNA]</scope>
    <source>
        <strain evidence="1 2">LEGN</strain>
    </source>
</reference>
<comment type="caution">
    <text evidence="1">The sequence shown here is derived from an EMBL/GenBank/DDBJ whole genome shotgun (WGS) entry which is preliminary data.</text>
</comment>
<evidence type="ECO:0000313" key="2">
    <source>
        <dbReference type="Proteomes" id="UP000054422"/>
    </source>
</evidence>
<accession>A0A0A2TAK6</accession>
<name>A0A0A2TAK6_9GAMM</name>
<dbReference type="AlphaFoldDB" id="A0A0A2TAK6"/>